<evidence type="ECO:0000313" key="1">
    <source>
        <dbReference type="WBParaSite" id="SSTP_0001283400.1"/>
    </source>
</evidence>
<protein>
    <submittedName>
        <fullName evidence="1">Uncharacterized protein</fullName>
    </submittedName>
</protein>
<accession>A0A0K0ETQ8</accession>
<name>A0A0K0ETQ8_STRER</name>
<dbReference type="WBParaSite" id="SSTP_0001283400.1">
    <property type="protein sequence ID" value="SSTP_0001283400.1"/>
    <property type="gene ID" value="SSTP_0001283400"/>
</dbReference>
<sequence>MKAVVEEVGGCCSTGAESKTCKLFFGRNSFRINASYDSETRYYCCCFGYCCSTGTDSEALRLFWKKLEDVPILQLSRKHRKAFPSWVGSCCSTGANSGECKLFWSELETYSTGTESRAWKMLWKKLEAVALLELNRKRVNFFLGGIRLELVLVTIVKPDIIVAVLEAVIQLELNLENGDFSVRNSRIHYCYCFGGCYSTVTAWSIQASLKKTRRCIFTTAESEAWKLFCKGFI</sequence>
<reference evidence="1" key="1">
    <citation type="submission" date="2015-08" db="UniProtKB">
        <authorList>
            <consortium name="WormBaseParasite"/>
        </authorList>
    </citation>
    <scope>IDENTIFICATION</scope>
</reference>
<dbReference type="AlphaFoldDB" id="A0A0K0ETQ8"/>
<proteinExistence type="predicted"/>
<organism evidence="1">
    <name type="scientific">Strongyloides stercoralis</name>
    <name type="common">Threadworm</name>
    <dbReference type="NCBI Taxonomy" id="6248"/>
    <lineage>
        <taxon>Eukaryota</taxon>
        <taxon>Metazoa</taxon>
        <taxon>Ecdysozoa</taxon>
        <taxon>Nematoda</taxon>
        <taxon>Chromadorea</taxon>
        <taxon>Rhabditida</taxon>
        <taxon>Tylenchina</taxon>
        <taxon>Panagrolaimomorpha</taxon>
        <taxon>Strongyloidoidea</taxon>
        <taxon>Strongyloididae</taxon>
        <taxon>Strongyloides</taxon>
    </lineage>
</organism>